<keyword evidence="1" id="KW-1133">Transmembrane helix</keyword>
<keyword evidence="1" id="KW-0472">Membrane</keyword>
<sequence length="163" mass="18920">MKFLEQIRLICSMVLSFLIAIVTDTRGFVLALVIAFAFNIWSGMRADGISISKCKNFSFSKFWKAILELLTYVIIIYVIQSIMHSLGDKESAKVVIKTISYVFVYVYCQNGLKNIILAYPKNKAFRIIYHIIRFEFTRALPSNVQEIIERVNKNLDDKKVYEK</sequence>
<evidence type="ECO:0008006" key="4">
    <source>
        <dbReference type="Google" id="ProtNLM"/>
    </source>
</evidence>
<proteinExistence type="predicted"/>
<evidence type="ECO:0000313" key="3">
    <source>
        <dbReference type="Proteomes" id="UP000693839"/>
    </source>
</evidence>
<dbReference type="Proteomes" id="UP000693839">
    <property type="component" value="Segment"/>
</dbReference>
<keyword evidence="1" id="KW-0812">Transmembrane</keyword>
<organism evidence="2 3">
    <name type="scientific">Polaribacter phage Leef_1</name>
    <dbReference type="NCBI Taxonomy" id="2745684"/>
    <lineage>
        <taxon>Viruses</taxon>
        <taxon>Duplodnaviria</taxon>
        <taxon>Heunggongvirae</taxon>
        <taxon>Uroviricota</taxon>
        <taxon>Caudoviricetes</taxon>
        <taxon>Helgolandviridae</taxon>
        <taxon>Leefvirus</taxon>
        <taxon>Leefvirus Leef</taxon>
    </lineage>
</organism>
<accession>A0A8E5EA20</accession>
<name>A0A8E5EA20_9CAUD</name>
<dbReference type="EMBL" id="MT732473">
    <property type="protein sequence ID" value="QQV91373.1"/>
    <property type="molecule type" value="Genomic_DNA"/>
</dbReference>
<protein>
    <recommendedName>
        <fullName evidence="4">Holin</fullName>
    </recommendedName>
</protein>
<reference evidence="2" key="1">
    <citation type="submission" date="2020-07" db="EMBL/GenBank/DDBJ databases">
        <title>Highly diverse flavobacterial phages as mortality factor during North Sea spring blooms.</title>
        <authorList>
            <person name="Bartlau N."/>
            <person name="Wichels A."/>
            <person name="Krohne G."/>
            <person name="Adriaenssens E.M."/>
            <person name="Heins A."/>
            <person name="Fuchs B.M."/>
            <person name="Amann R."/>
            <person name="Moraru C."/>
        </authorList>
    </citation>
    <scope>NUCLEOTIDE SEQUENCE</scope>
</reference>
<gene>
    <name evidence="2" type="ORF">Leef1_10</name>
</gene>
<evidence type="ECO:0000256" key="1">
    <source>
        <dbReference type="SAM" id="Phobius"/>
    </source>
</evidence>
<keyword evidence="3" id="KW-1185">Reference proteome</keyword>
<feature type="transmembrane region" description="Helical" evidence="1">
    <location>
        <begin position="65"/>
        <end position="86"/>
    </location>
</feature>
<evidence type="ECO:0000313" key="2">
    <source>
        <dbReference type="EMBL" id="QQV91373.1"/>
    </source>
</evidence>